<proteinExistence type="inferred from homology"/>
<feature type="active site" description="Proton donor" evidence="5">
    <location>
        <position position="578"/>
    </location>
</feature>
<feature type="active site" description="Proton acceptor" evidence="5">
    <location>
        <position position="622"/>
    </location>
</feature>
<dbReference type="STRING" id="436010.A0A166STA5"/>
<dbReference type="Gene3D" id="3.50.50.60">
    <property type="entry name" value="FAD/NAD(P)-binding domain"/>
    <property type="match status" value="1"/>
</dbReference>
<keyword evidence="9" id="KW-1185">Reference proteome</keyword>
<comment type="cofactor">
    <cofactor evidence="1 6">
        <name>FAD</name>
        <dbReference type="ChEBI" id="CHEBI:57692"/>
    </cofactor>
</comment>
<dbReference type="InterPro" id="IPR012132">
    <property type="entry name" value="GMC_OxRdtase"/>
</dbReference>
<evidence type="ECO:0000256" key="3">
    <source>
        <dbReference type="ARBA" id="ARBA00022630"/>
    </source>
</evidence>
<gene>
    <name evidence="8" type="ORF">FIBSPDRAFT_926926</name>
</gene>
<evidence type="ECO:0000256" key="1">
    <source>
        <dbReference type="ARBA" id="ARBA00001974"/>
    </source>
</evidence>
<evidence type="ECO:0000259" key="7">
    <source>
        <dbReference type="PROSITE" id="PS00624"/>
    </source>
</evidence>
<dbReference type="SUPFAM" id="SSF51905">
    <property type="entry name" value="FAD/NAD(P)-binding domain"/>
    <property type="match status" value="1"/>
</dbReference>
<dbReference type="Proteomes" id="UP000076532">
    <property type="component" value="Unassembled WGS sequence"/>
</dbReference>
<dbReference type="OrthoDB" id="269227at2759"/>
<comment type="similarity">
    <text evidence="2">Belongs to the GMC oxidoreductase family.</text>
</comment>
<dbReference type="Gene3D" id="3.30.560.10">
    <property type="entry name" value="Glucose Oxidase, domain 3"/>
    <property type="match status" value="1"/>
</dbReference>
<dbReference type="Pfam" id="PF05199">
    <property type="entry name" value="GMC_oxred_C"/>
    <property type="match status" value="1"/>
</dbReference>
<dbReference type="SUPFAM" id="SSF54373">
    <property type="entry name" value="FAD-linked reductases, C-terminal domain"/>
    <property type="match status" value="1"/>
</dbReference>
<dbReference type="Pfam" id="PF00732">
    <property type="entry name" value="GMC_oxred_N"/>
    <property type="match status" value="1"/>
</dbReference>
<organism evidence="8 9">
    <name type="scientific">Athelia psychrophila</name>
    <dbReference type="NCBI Taxonomy" id="1759441"/>
    <lineage>
        <taxon>Eukaryota</taxon>
        <taxon>Fungi</taxon>
        <taxon>Dikarya</taxon>
        <taxon>Basidiomycota</taxon>
        <taxon>Agaricomycotina</taxon>
        <taxon>Agaricomycetes</taxon>
        <taxon>Agaricomycetidae</taxon>
        <taxon>Atheliales</taxon>
        <taxon>Atheliaceae</taxon>
        <taxon>Athelia</taxon>
    </lineage>
</organism>
<dbReference type="PROSITE" id="PS00624">
    <property type="entry name" value="GMC_OXRED_2"/>
    <property type="match status" value="1"/>
</dbReference>
<keyword evidence="3" id="KW-0285">Flavoprotein</keyword>
<protein>
    <submittedName>
        <fullName evidence="8">GMC oxidoreductase</fullName>
    </submittedName>
</protein>
<evidence type="ECO:0000256" key="6">
    <source>
        <dbReference type="PIRSR" id="PIRSR000137-2"/>
    </source>
</evidence>
<dbReference type="AlphaFoldDB" id="A0A166STA5"/>
<evidence type="ECO:0000256" key="4">
    <source>
        <dbReference type="ARBA" id="ARBA00022827"/>
    </source>
</evidence>
<sequence>MSFIPSLLNKQRLLQPENAQLLAATLGVAGSLYVAWGLGKRAVQTMKPSFMPGEANPLLLATIYENITSRHADDDDLEGAEEYDVVIVGGGTAGCVLAARLSEDPNLKVLLIEAGKSDLAHMPTRMPAMMPRLFGSEIDWQLTTAPEPDMHNRTMCWPRGKVLGGCSSINAMMYVRGPTADYDEWASKYGATGWAWSDLQPYFTKCETFTPSKAWAVDTAPHGSSGPWQISYPRFVSKLVPAFMKGCNAIGIPTVQDVNDGKPGMLGVTRIQTFIDQEGRRSSTATAYLTDKVCARKNLKISVGMTVTRVIHQTGPDGEPVAAGVELASSEHAPVRYRVRAKRDVILAAGAVHTPHLLKISGVGPKEELAQHGIKLVKDLPGVGANLQDHLLIGMTVNVKAGLGLNYLKAPTGGLSLFLRWLLMGSGPLASNMCESVAWVRSHDDPAMVDKIADLSSSPREPDMELFSIPLFYQNMSKTLPPDLAASQWTLAQIPLRPDSVGSITLADRSPFTPPVIRANYFSTEHDRQISIWAFKKNCEVAKASGVFESWEHPQRADALTDAEILDYLKEAANTCYHPSGTTAIGLEKDNGVLGTADLKVHGVRGLRVCDAGVMPRITAGHTCAPVIAIAEKFADMLKAEYGSAKA</sequence>
<feature type="domain" description="Glucose-methanol-choline oxidoreductase N-terminal" evidence="7">
    <location>
        <begin position="350"/>
        <end position="364"/>
    </location>
</feature>
<feature type="binding site" evidence="6">
    <location>
        <position position="307"/>
    </location>
    <ligand>
        <name>FAD</name>
        <dbReference type="ChEBI" id="CHEBI:57692"/>
    </ligand>
</feature>
<dbReference type="PANTHER" id="PTHR11552">
    <property type="entry name" value="GLUCOSE-METHANOL-CHOLINE GMC OXIDOREDUCTASE"/>
    <property type="match status" value="1"/>
</dbReference>
<dbReference type="InterPro" id="IPR036188">
    <property type="entry name" value="FAD/NAD-bd_sf"/>
</dbReference>
<reference evidence="8 9" key="1">
    <citation type="journal article" date="2016" name="Mol. Biol. Evol.">
        <title>Comparative Genomics of Early-Diverging Mushroom-Forming Fungi Provides Insights into the Origins of Lignocellulose Decay Capabilities.</title>
        <authorList>
            <person name="Nagy L.G."/>
            <person name="Riley R."/>
            <person name="Tritt A."/>
            <person name="Adam C."/>
            <person name="Daum C."/>
            <person name="Floudas D."/>
            <person name="Sun H."/>
            <person name="Yadav J.S."/>
            <person name="Pangilinan J."/>
            <person name="Larsson K.H."/>
            <person name="Matsuura K."/>
            <person name="Barry K."/>
            <person name="Labutti K."/>
            <person name="Kuo R."/>
            <person name="Ohm R.A."/>
            <person name="Bhattacharya S.S."/>
            <person name="Shirouzu T."/>
            <person name="Yoshinaga Y."/>
            <person name="Martin F.M."/>
            <person name="Grigoriev I.V."/>
            <person name="Hibbett D.S."/>
        </authorList>
    </citation>
    <scope>NUCLEOTIDE SEQUENCE [LARGE SCALE GENOMIC DNA]</scope>
    <source>
        <strain evidence="8 9">CBS 109695</strain>
    </source>
</reference>
<dbReference type="EMBL" id="KV417497">
    <property type="protein sequence ID" value="KZP29803.1"/>
    <property type="molecule type" value="Genomic_DNA"/>
</dbReference>
<keyword evidence="4 6" id="KW-0274">FAD</keyword>
<evidence type="ECO:0000256" key="2">
    <source>
        <dbReference type="ARBA" id="ARBA00010790"/>
    </source>
</evidence>
<dbReference type="GO" id="GO:0050660">
    <property type="term" value="F:flavin adenine dinucleotide binding"/>
    <property type="evidence" value="ECO:0007669"/>
    <property type="project" value="InterPro"/>
</dbReference>
<evidence type="ECO:0000313" key="8">
    <source>
        <dbReference type="EMBL" id="KZP29803.1"/>
    </source>
</evidence>
<dbReference type="PANTHER" id="PTHR11552:SF147">
    <property type="entry name" value="CHOLINE DEHYDROGENASE, MITOCHONDRIAL"/>
    <property type="match status" value="1"/>
</dbReference>
<dbReference type="InterPro" id="IPR000172">
    <property type="entry name" value="GMC_OxRdtase_N"/>
</dbReference>
<accession>A0A166STA5</accession>
<evidence type="ECO:0000256" key="5">
    <source>
        <dbReference type="PIRSR" id="PIRSR000137-1"/>
    </source>
</evidence>
<dbReference type="InterPro" id="IPR007867">
    <property type="entry name" value="GMC_OxRtase_C"/>
</dbReference>
<evidence type="ECO:0000313" key="9">
    <source>
        <dbReference type="Proteomes" id="UP000076532"/>
    </source>
</evidence>
<feature type="binding site" evidence="6">
    <location>
        <position position="162"/>
    </location>
    <ligand>
        <name>FAD</name>
        <dbReference type="ChEBI" id="CHEBI:57692"/>
    </ligand>
</feature>
<name>A0A166STA5_9AGAM</name>
<dbReference type="GO" id="GO:0016614">
    <property type="term" value="F:oxidoreductase activity, acting on CH-OH group of donors"/>
    <property type="evidence" value="ECO:0007669"/>
    <property type="project" value="InterPro"/>
</dbReference>
<dbReference type="PIRSF" id="PIRSF000137">
    <property type="entry name" value="Alcohol_oxidase"/>
    <property type="match status" value="1"/>
</dbReference>